<dbReference type="OrthoDB" id="9808544at2"/>
<dbReference type="Pfam" id="PF01471">
    <property type="entry name" value="PG_binding_1"/>
    <property type="match status" value="1"/>
</dbReference>
<dbReference type="InterPro" id="IPR023346">
    <property type="entry name" value="Lysozyme-like_dom_sf"/>
</dbReference>
<dbReference type="PANTHER" id="PTHR30163:SF8">
    <property type="entry name" value="LYTIC MUREIN TRANSGLYCOSYLASE"/>
    <property type="match status" value="1"/>
</dbReference>
<evidence type="ECO:0000313" key="4">
    <source>
        <dbReference type="EMBL" id="TNC51507.1"/>
    </source>
</evidence>
<organism evidence="4 5">
    <name type="scientific">Rubellimicrobium rubrum</name>
    <dbReference type="NCBI Taxonomy" id="2585369"/>
    <lineage>
        <taxon>Bacteria</taxon>
        <taxon>Pseudomonadati</taxon>
        <taxon>Pseudomonadota</taxon>
        <taxon>Alphaproteobacteria</taxon>
        <taxon>Rhodobacterales</taxon>
        <taxon>Roseobacteraceae</taxon>
        <taxon>Rubellimicrobium</taxon>
    </lineage>
</organism>
<dbReference type="CDD" id="cd13399">
    <property type="entry name" value="Slt35-like"/>
    <property type="match status" value="1"/>
</dbReference>
<dbReference type="InterPro" id="IPR011970">
    <property type="entry name" value="MltB_2"/>
</dbReference>
<dbReference type="InterPro" id="IPR036366">
    <property type="entry name" value="PGBDSf"/>
</dbReference>
<feature type="chain" id="PRO_5022862843" evidence="1">
    <location>
        <begin position="20"/>
        <end position="383"/>
    </location>
</feature>
<dbReference type="Gene3D" id="1.10.8.350">
    <property type="entry name" value="Bacterial muramidase"/>
    <property type="match status" value="1"/>
</dbReference>
<dbReference type="InterPro" id="IPR031304">
    <property type="entry name" value="SLT_2"/>
</dbReference>
<dbReference type="PROSITE" id="PS51257">
    <property type="entry name" value="PROKAR_LIPOPROTEIN"/>
    <property type="match status" value="1"/>
</dbReference>
<keyword evidence="1" id="KW-0732">Signal</keyword>
<name>A0A5C4N3P8_9RHOB</name>
<dbReference type="PANTHER" id="PTHR30163">
    <property type="entry name" value="MEMBRANE-BOUND LYTIC MUREIN TRANSGLYCOSYLASE B"/>
    <property type="match status" value="1"/>
</dbReference>
<dbReference type="InterPro" id="IPR036365">
    <property type="entry name" value="PGBD-like_sf"/>
</dbReference>
<dbReference type="SUPFAM" id="SSF47090">
    <property type="entry name" value="PGBD-like"/>
    <property type="match status" value="1"/>
</dbReference>
<evidence type="ECO:0000313" key="5">
    <source>
        <dbReference type="Proteomes" id="UP000305887"/>
    </source>
</evidence>
<dbReference type="RefSeq" id="WP_139075578.1">
    <property type="nucleotide sequence ID" value="NZ_VDFU01000004.1"/>
</dbReference>
<dbReference type="GO" id="GO:0008933">
    <property type="term" value="F:peptidoglycan lytic transglycosylase activity"/>
    <property type="evidence" value="ECO:0007669"/>
    <property type="project" value="TreeGrafter"/>
</dbReference>
<feature type="signal peptide" evidence="1">
    <location>
        <begin position="1"/>
        <end position="19"/>
    </location>
</feature>
<evidence type="ECO:0000256" key="1">
    <source>
        <dbReference type="SAM" id="SignalP"/>
    </source>
</evidence>
<sequence>MRTSLGRVLLGGAAALALASCGGGMPRNGGILAGGQTEAQAVNAFVTVPNPAYDAWVANFLPRAQAAGIPDTTLQAAFAQAGFMPEVIERDRNQAEFSRTLQDYLLSAVSDSRVENGRAALARHGAQLAQIEAAYGVDREVVAAIWGMESSYGTRKGDVPVISALSTLAFEGRRAQFFESQLISALRILAAGDTTPQALKGSWAGAMGHTQFIPTSFEAYAVDFTGDGRRDIWSDDPSDALASTAAYLAGHGWQQGESWGSLASEGAGGRVIQPDGAPAFRLHHNFDVIKRYNNSDAYAIAVGHLADRLRGGPPLAGIFSTERPLSLPERVELQQRLTAQGFDTGGTDGSVGPRTIQAIRSFQASRGLAPTGFAEPSVLAALR</sequence>
<dbReference type="Gene3D" id="1.10.101.10">
    <property type="entry name" value="PGBD-like superfamily/PGBD"/>
    <property type="match status" value="1"/>
</dbReference>
<dbReference type="Pfam" id="PF13406">
    <property type="entry name" value="SLT_2"/>
    <property type="match status" value="2"/>
</dbReference>
<accession>A0A5C4N3P8</accession>
<feature type="domain" description="Transglycosylase SLT" evidence="3">
    <location>
        <begin position="274"/>
        <end position="307"/>
    </location>
</feature>
<dbReference type="Proteomes" id="UP000305887">
    <property type="component" value="Unassembled WGS sequence"/>
</dbReference>
<protein>
    <submittedName>
        <fullName evidence="4">Lytic murein transglycosylase</fullName>
    </submittedName>
</protein>
<dbReference type="InterPro" id="IPR002477">
    <property type="entry name" value="Peptidoglycan-bd-like"/>
</dbReference>
<feature type="domain" description="Peptidoglycan binding-like" evidence="2">
    <location>
        <begin position="328"/>
        <end position="382"/>
    </location>
</feature>
<dbReference type="GO" id="GO:0009253">
    <property type="term" value="P:peptidoglycan catabolic process"/>
    <property type="evidence" value="ECO:0007669"/>
    <property type="project" value="TreeGrafter"/>
</dbReference>
<dbReference type="AlphaFoldDB" id="A0A5C4N3P8"/>
<dbReference type="EMBL" id="VDFU01000004">
    <property type="protein sequence ID" value="TNC51507.1"/>
    <property type="molecule type" value="Genomic_DNA"/>
</dbReference>
<dbReference type="SUPFAM" id="SSF53955">
    <property type="entry name" value="Lysozyme-like"/>
    <property type="match status" value="1"/>
</dbReference>
<comment type="caution">
    <text evidence="4">The sequence shown here is derived from an EMBL/GenBank/DDBJ whole genome shotgun (WGS) entry which is preliminary data.</text>
</comment>
<dbReference type="InterPro" id="IPR043426">
    <property type="entry name" value="MltB-like"/>
</dbReference>
<feature type="domain" description="Transglycosylase SLT" evidence="3">
    <location>
        <begin position="54"/>
        <end position="261"/>
    </location>
</feature>
<keyword evidence="5" id="KW-1185">Reference proteome</keyword>
<reference evidence="4 5" key="1">
    <citation type="submission" date="2019-06" db="EMBL/GenBank/DDBJ databases">
        <title>YIM 131921 draft genome.</title>
        <authorList>
            <person name="Jiang L."/>
        </authorList>
    </citation>
    <scope>NUCLEOTIDE SEQUENCE [LARGE SCALE GENOMIC DNA]</scope>
    <source>
        <strain evidence="4 5">YIM 131921</strain>
    </source>
</reference>
<evidence type="ECO:0000259" key="2">
    <source>
        <dbReference type="Pfam" id="PF01471"/>
    </source>
</evidence>
<dbReference type="Gene3D" id="1.10.530.10">
    <property type="match status" value="2"/>
</dbReference>
<evidence type="ECO:0000259" key="3">
    <source>
        <dbReference type="Pfam" id="PF13406"/>
    </source>
</evidence>
<dbReference type="FunFam" id="1.10.8.350:FF:000001">
    <property type="entry name" value="Lytic murein transglycosylase B"/>
    <property type="match status" value="1"/>
</dbReference>
<gene>
    <name evidence="4" type="ORF">FHG66_04895</name>
</gene>
<proteinExistence type="predicted"/>
<dbReference type="NCBIfam" id="TIGR02283">
    <property type="entry name" value="MltB_2"/>
    <property type="match status" value="1"/>
</dbReference>